<keyword evidence="2" id="KW-1185">Reference proteome</keyword>
<evidence type="ECO:0000313" key="1">
    <source>
        <dbReference type="EMBL" id="TGO01924.1"/>
    </source>
</evidence>
<dbReference type="Proteomes" id="UP000030428">
    <property type="component" value="Unassembled WGS sequence"/>
</dbReference>
<evidence type="ECO:0000313" key="2">
    <source>
        <dbReference type="Proteomes" id="UP000030428"/>
    </source>
</evidence>
<name>A0A4E0RM96_9GAMM</name>
<dbReference type="AlphaFoldDB" id="A0A4E0RM96"/>
<comment type="caution">
    <text evidence="1">The sequence shown here is derived from an EMBL/GenBank/DDBJ whole genome shotgun (WGS) entry which is preliminary data.</text>
</comment>
<gene>
    <name evidence="1" type="ORF">PN36_34345</name>
</gene>
<reference evidence="1 2" key="1">
    <citation type="journal article" date="2016" name="Front. Microbiol.">
        <title>Single-Cell (Meta-)Genomics of a Dimorphic Candidatus Thiomargarita nelsonii Reveals Genomic Plasticity.</title>
        <authorList>
            <person name="Flood B.E."/>
            <person name="Fliss P."/>
            <person name="Jones D.S."/>
            <person name="Dick G.J."/>
            <person name="Jain S."/>
            <person name="Kaster A.K."/>
            <person name="Winkel M."/>
            <person name="Mussmann M."/>
            <person name="Bailey J."/>
        </authorList>
    </citation>
    <scope>NUCLEOTIDE SEQUENCE [LARGE SCALE GENOMIC DNA]</scope>
    <source>
        <strain evidence="1">Hydrate Ridge</strain>
    </source>
</reference>
<proteinExistence type="predicted"/>
<protein>
    <submittedName>
        <fullName evidence="1">Uncharacterized protein</fullName>
    </submittedName>
</protein>
<organism evidence="1 2">
    <name type="scientific">Candidatus Thiomargarita nelsonii</name>
    <dbReference type="NCBI Taxonomy" id="1003181"/>
    <lineage>
        <taxon>Bacteria</taxon>
        <taxon>Pseudomonadati</taxon>
        <taxon>Pseudomonadota</taxon>
        <taxon>Gammaproteobacteria</taxon>
        <taxon>Thiotrichales</taxon>
        <taxon>Thiotrichaceae</taxon>
        <taxon>Thiomargarita</taxon>
    </lineage>
</organism>
<accession>A0A4E0RM96</accession>
<dbReference type="EMBL" id="JSZA02000382">
    <property type="protein sequence ID" value="TGO01924.1"/>
    <property type="molecule type" value="Genomic_DNA"/>
</dbReference>
<sequence>MNEIQGEKMNEIYEFTKVNTFFEDHDKHIVSFNTDTGRTISIQKEELENPDIQFVRRAIVEDKVIFVAYNSITGLCRFAVPFTEDYVDTIEVKHETPKILEVSLVLRPSFLYLLFTHPRFHNLRNIIENAKEKEQLVWVGTFPGDSKILDIRLAPLTE</sequence>